<dbReference type="PANTHER" id="PTHR33627:SF1">
    <property type="entry name" value="TRANSPOSASE"/>
    <property type="match status" value="1"/>
</dbReference>
<dbReference type="Pfam" id="PF13546">
    <property type="entry name" value="DDE_5"/>
    <property type="match status" value="1"/>
</dbReference>
<evidence type="ECO:0000313" key="3">
    <source>
        <dbReference type="Proteomes" id="UP000501179"/>
    </source>
</evidence>
<evidence type="ECO:0000259" key="1">
    <source>
        <dbReference type="Pfam" id="PF13546"/>
    </source>
</evidence>
<dbReference type="InterPro" id="IPR038721">
    <property type="entry name" value="IS701-like_DDE_dom"/>
</dbReference>
<dbReference type="AlphaFoldDB" id="A0A6G9HAG8"/>
<accession>A0A6G9HAG8</accession>
<keyword evidence="3" id="KW-1185">Reference proteome</keyword>
<proteinExistence type="predicted"/>
<dbReference type="EMBL" id="CP050177">
    <property type="protein sequence ID" value="QIQ07239.1"/>
    <property type="molecule type" value="Genomic_DNA"/>
</dbReference>
<dbReference type="PANTHER" id="PTHR33627">
    <property type="entry name" value="TRANSPOSASE"/>
    <property type="match status" value="1"/>
</dbReference>
<reference evidence="2 3" key="1">
    <citation type="submission" date="2020-03" db="EMBL/GenBank/DDBJ databases">
        <title>A novel species.</title>
        <authorList>
            <person name="Gao J."/>
        </authorList>
    </citation>
    <scope>NUCLEOTIDE SEQUENCE [LARGE SCALE GENOMIC DNA]</scope>
    <source>
        <strain evidence="2 3">QMT-12</strain>
    </source>
</reference>
<organism evidence="2 3">
    <name type="scientific">Streptomyces liangshanensis</name>
    <dbReference type="NCBI Taxonomy" id="2717324"/>
    <lineage>
        <taxon>Bacteria</taxon>
        <taxon>Bacillati</taxon>
        <taxon>Actinomycetota</taxon>
        <taxon>Actinomycetes</taxon>
        <taxon>Kitasatosporales</taxon>
        <taxon>Streptomycetaceae</taxon>
        <taxon>Streptomyces</taxon>
    </lineage>
</organism>
<evidence type="ECO:0000313" key="2">
    <source>
        <dbReference type="EMBL" id="QIQ07239.1"/>
    </source>
</evidence>
<protein>
    <submittedName>
        <fullName evidence="2">Transposase</fullName>
    </submittedName>
</protein>
<name>A0A6G9HAG8_9ACTN</name>
<dbReference type="Proteomes" id="UP000501179">
    <property type="component" value="Chromosome"/>
</dbReference>
<feature type="domain" description="Transposase IS701-like DDE" evidence="1">
    <location>
        <begin position="2"/>
        <end position="208"/>
    </location>
</feature>
<sequence>MPRSDQYRKGTQYLRGLVEARGRKSVRNLAALLGEQVSEQNLHHFISGSTWDWTPVRQALAHHLVGVAPPRAWVVQPMIIPKTGRHSVGVDKHFSPLLGQVLNAQRAIGVWAVSEDMSTPVNWRLHLPRAWLKDDARRSQVSIPDEVGVETRSDCVVEACLETVTRWDLPVRPVVLDVREAHAMTVFERLGAAGMPLLGRVTGDLRLAVRDSVLPGHGGKVLSAYEIMNLAKDMRRPVAARSHGPRTASGTDLAAAVRVGPPDRWERSPGRGHRAATEELLLLGTGDDSGSWPAELWLTTMTAATPAALTRLAKLTGKVDRDFAEIADRVGIRDYSGRSFGGWHRHVTLASAAHAVVALSNGPRQSPYRSART</sequence>
<dbReference type="KEGG" id="slia:HA039_29960"/>
<dbReference type="InterPro" id="IPR039365">
    <property type="entry name" value="IS701-like"/>
</dbReference>
<gene>
    <name evidence="2" type="ORF">HA039_29960</name>
</gene>